<dbReference type="GO" id="GO:0009279">
    <property type="term" value="C:cell outer membrane"/>
    <property type="evidence" value="ECO:0007669"/>
    <property type="project" value="UniProtKB-SubCell"/>
</dbReference>
<dbReference type="PANTHER" id="PTHR32552">
    <property type="entry name" value="FERRICHROME IRON RECEPTOR-RELATED"/>
    <property type="match status" value="1"/>
</dbReference>
<dbReference type="Gene3D" id="2.40.170.20">
    <property type="entry name" value="TonB-dependent receptor, beta-barrel domain"/>
    <property type="match status" value="1"/>
</dbReference>
<comment type="similarity">
    <text evidence="11 12">Belongs to the TonB-dependent receptor family.</text>
</comment>
<evidence type="ECO:0000256" key="2">
    <source>
        <dbReference type="ARBA" id="ARBA00022448"/>
    </source>
</evidence>
<feature type="domain" description="TonB-dependent receptor plug" evidence="15">
    <location>
        <begin position="54"/>
        <end position="158"/>
    </location>
</feature>
<dbReference type="PANTHER" id="PTHR32552:SF81">
    <property type="entry name" value="TONB-DEPENDENT OUTER MEMBRANE RECEPTOR"/>
    <property type="match status" value="1"/>
</dbReference>
<dbReference type="InterPro" id="IPR036942">
    <property type="entry name" value="Beta-barrel_TonB_sf"/>
</dbReference>
<dbReference type="Pfam" id="PF07715">
    <property type="entry name" value="Plug"/>
    <property type="match status" value="1"/>
</dbReference>
<evidence type="ECO:0000256" key="12">
    <source>
        <dbReference type="RuleBase" id="RU003357"/>
    </source>
</evidence>
<evidence type="ECO:0000256" key="10">
    <source>
        <dbReference type="ARBA" id="ARBA00023237"/>
    </source>
</evidence>
<evidence type="ECO:0000313" key="17">
    <source>
        <dbReference type="Proteomes" id="UP000001989"/>
    </source>
</evidence>
<feature type="chain" id="PRO_5039907833" evidence="13">
    <location>
        <begin position="23"/>
        <end position="808"/>
    </location>
</feature>
<dbReference type="Proteomes" id="UP000001989">
    <property type="component" value="Plasmid pSWIT02"/>
</dbReference>
<keyword evidence="3 11" id="KW-1134">Transmembrane beta strand</keyword>
<evidence type="ECO:0000256" key="13">
    <source>
        <dbReference type="SAM" id="SignalP"/>
    </source>
</evidence>
<dbReference type="InterPro" id="IPR039426">
    <property type="entry name" value="TonB-dep_rcpt-like"/>
</dbReference>
<dbReference type="InterPro" id="IPR000531">
    <property type="entry name" value="Beta-barrel_TonB"/>
</dbReference>
<keyword evidence="16" id="KW-0675">Receptor</keyword>
<keyword evidence="7" id="KW-0406">Ion transport</keyword>
<evidence type="ECO:0000313" key="16">
    <source>
        <dbReference type="EMBL" id="ABQ71516.1"/>
    </source>
</evidence>
<evidence type="ECO:0000256" key="5">
    <source>
        <dbReference type="ARBA" id="ARBA00022692"/>
    </source>
</evidence>
<geneLocation type="plasmid" evidence="16 17">
    <name>pSWIT02</name>
</geneLocation>
<reference evidence="16 17" key="1">
    <citation type="journal article" date="2010" name="J. Bacteriol.">
        <title>Genome sequence of the dioxin-mineralizing bacterium Sphingomonas wittichii RW1.</title>
        <authorList>
            <person name="Miller T.R."/>
            <person name="Delcher A.L."/>
            <person name="Salzberg S.L."/>
            <person name="Saunders E."/>
            <person name="Detter J.C."/>
            <person name="Halden R.U."/>
        </authorList>
    </citation>
    <scope>NUCLEOTIDE SEQUENCE [LARGE SCALE GENOMIC DNA]</scope>
    <source>
        <strain evidence="17">DSM 6014 / CCUG 31198 / JCM 15750 / NBRC 105917 / EY 4224 / RW1</strain>
    </source>
</reference>
<protein>
    <submittedName>
        <fullName evidence="16">TonB-dependent receptor</fullName>
    </submittedName>
</protein>
<dbReference type="AlphaFoldDB" id="A0A9J9HGS3"/>
<dbReference type="EMBL" id="CP000701">
    <property type="protein sequence ID" value="ABQ71516.1"/>
    <property type="molecule type" value="Genomic_DNA"/>
</dbReference>
<dbReference type="SUPFAM" id="SSF56935">
    <property type="entry name" value="Porins"/>
    <property type="match status" value="1"/>
</dbReference>
<keyword evidence="5 11" id="KW-0812">Transmembrane</keyword>
<evidence type="ECO:0000256" key="4">
    <source>
        <dbReference type="ARBA" id="ARBA00022496"/>
    </source>
</evidence>
<dbReference type="GO" id="GO:0006826">
    <property type="term" value="P:iron ion transport"/>
    <property type="evidence" value="ECO:0007669"/>
    <property type="project" value="UniProtKB-KW"/>
</dbReference>
<evidence type="ECO:0000256" key="7">
    <source>
        <dbReference type="ARBA" id="ARBA00023065"/>
    </source>
</evidence>
<name>A0A9J9HGS3_RHIWR</name>
<evidence type="ECO:0000259" key="14">
    <source>
        <dbReference type="Pfam" id="PF00593"/>
    </source>
</evidence>
<evidence type="ECO:0000256" key="6">
    <source>
        <dbReference type="ARBA" id="ARBA00023004"/>
    </source>
</evidence>
<sequence length="808" mass="85569">MKARMFIGASLVALTVSSPVFAQAGAKTEVSEPSQNEGIQDIVVTAQRREESTQKAALSIVAFGGDQLRSAGVTDAGSLAKLAPGLQISGGTSSMIYIRGVGDYGVTATSNSAIATSLDGVVISRPQDISGNFFDLQRVEVLKGPQGTLYGRNASGGAVNLITVAPVLGEFSGYAEVNLGDYDQYGIEGAFNVPASDDGAFRLSYSLNRRNGYLSNGGDDDDREAVRFQARFKSGRLSLRAQLNYLHRGGVGTGFSVLGRLPGMSPWTGNTDPAAGAAYIAAATAQFNGALAAGCNPAPNGNCPPPPSLIANPSDSRLFQDIETFGGHMQLDYDLDWATLTVIPGYRRSTLAFSSQPSFMYNVGGVYDSAGNRSKGELSDQYTLEARLGGESGVLKWVAGGYYLKEKQTNDFTIQAGPILNQRTTGALTTQAFAAFGQLTFNVSDRFRVTGGIRYTSDKRVSDRLAQAAISPSVIIPDPVISGLPPIPCLPDVPVPGANPPGTNCRLLAADPTIYRSAITFNKVTWKAGIEFDVATASMFYADVSTGFKAGGFSQALSLTDPTKLQSYAPETITAYTVGLKNRFLNNRLQINLEAFYWDYKNLQLSAQGLDGAGLVTILTQNAGKSTIKGASVSLEARPWHGMTLHGAVDYVDSKYDSFVITQPTQFVPPGRTGCIQTYSGGFATVDCSGFPLVRSPKWSGSAGFTQSFDMANGGTVALGGDLSFASSAYLFTEFLPIQKQGSYANLSASLTYTAAGDRWFISGYVRNITDEVIYTGGSGQSSAFVQGWVSSSIAPPRTWGVRAGLKF</sequence>
<dbReference type="OrthoDB" id="7614057at2"/>
<dbReference type="KEGG" id="swi:Swit_4894"/>
<evidence type="ECO:0000256" key="11">
    <source>
        <dbReference type="PROSITE-ProRule" id="PRU01360"/>
    </source>
</evidence>
<proteinExistence type="inferred from homology"/>
<evidence type="ECO:0000259" key="15">
    <source>
        <dbReference type="Pfam" id="PF07715"/>
    </source>
</evidence>
<keyword evidence="16" id="KW-0614">Plasmid</keyword>
<evidence type="ECO:0000256" key="9">
    <source>
        <dbReference type="ARBA" id="ARBA00023136"/>
    </source>
</evidence>
<dbReference type="Pfam" id="PF00593">
    <property type="entry name" value="TonB_dep_Rec_b-barrel"/>
    <property type="match status" value="1"/>
</dbReference>
<keyword evidence="9 11" id="KW-0472">Membrane</keyword>
<dbReference type="PROSITE" id="PS52016">
    <property type="entry name" value="TONB_DEPENDENT_REC_3"/>
    <property type="match status" value="1"/>
</dbReference>
<keyword evidence="4" id="KW-0410">Iron transport</keyword>
<keyword evidence="13" id="KW-0732">Signal</keyword>
<keyword evidence="10 11" id="KW-0998">Cell outer membrane</keyword>
<evidence type="ECO:0000256" key="8">
    <source>
        <dbReference type="ARBA" id="ARBA00023077"/>
    </source>
</evidence>
<keyword evidence="8 12" id="KW-0798">TonB box</keyword>
<comment type="subcellular location">
    <subcellularLocation>
        <location evidence="1 11">Cell outer membrane</location>
        <topology evidence="1 11">Multi-pass membrane protein</topology>
    </subcellularLocation>
</comment>
<gene>
    <name evidence="16" type="ordered locus">Swit_4894</name>
</gene>
<evidence type="ECO:0000256" key="3">
    <source>
        <dbReference type="ARBA" id="ARBA00022452"/>
    </source>
</evidence>
<feature type="signal peptide" evidence="13">
    <location>
        <begin position="1"/>
        <end position="22"/>
    </location>
</feature>
<organism evidence="16 17">
    <name type="scientific">Rhizorhabdus wittichii (strain DSM 6014 / CCUG 31198 / JCM 15750 / NBRC 105917 / EY 4224 / RW1)</name>
    <name type="common">Sphingomonas wittichii</name>
    <dbReference type="NCBI Taxonomy" id="392499"/>
    <lineage>
        <taxon>Bacteria</taxon>
        <taxon>Pseudomonadati</taxon>
        <taxon>Pseudomonadota</taxon>
        <taxon>Alphaproteobacteria</taxon>
        <taxon>Sphingomonadales</taxon>
        <taxon>Sphingomonadaceae</taxon>
        <taxon>Rhizorhabdus</taxon>
    </lineage>
</organism>
<evidence type="ECO:0000256" key="1">
    <source>
        <dbReference type="ARBA" id="ARBA00004571"/>
    </source>
</evidence>
<keyword evidence="17" id="KW-1185">Reference proteome</keyword>
<dbReference type="InterPro" id="IPR012910">
    <property type="entry name" value="Plug_dom"/>
</dbReference>
<keyword evidence="6" id="KW-0408">Iron</keyword>
<accession>A0A9J9HGS3</accession>
<keyword evidence="2 11" id="KW-0813">Transport</keyword>
<feature type="domain" description="TonB-dependent receptor-like beta-barrel" evidence="14">
    <location>
        <begin position="297"/>
        <end position="769"/>
    </location>
</feature>